<dbReference type="EMBL" id="PECL01000007">
    <property type="protein sequence ID" value="TEA06095.1"/>
    <property type="molecule type" value="Genomic_DNA"/>
</dbReference>
<proteinExistence type="predicted"/>
<evidence type="ECO:0000313" key="2">
    <source>
        <dbReference type="Proteomes" id="UP000294604"/>
    </source>
</evidence>
<organism evidence="1 2">
    <name type="scientific">Mycobacteroides salmoniphilum</name>
    <dbReference type="NCBI Taxonomy" id="404941"/>
    <lineage>
        <taxon>Bacteria</taxon>
        <taxon>Bacillati</taxon>
        <taxon>Actinomycetota</taxon>
        <taxon>Actinomycetes</taxon>
        <taxon>Mycobacteriales</taxon>
        <taxon>Mycobacteriaceae</taxon>
        <taxon>Mycobacteroides</taxon>
    </lineage>
</organism>
<dbReference type="Proteomes" id="UP000294604">
    <property type="component" value="Unassembled WGS sequence"/>
</dbReference>
<comment type="caution">
    <text evidence="1">The sequence shown here is derived from an EMBL/GenBank/DDBJ whole genome shotgun (WGS) entry which is preliminary data.</text>
</comment>
<name>A0A4R8SVP5_9MYCO</name>
<reference evidence="1 2" key="1">
    <citation type="journal article" date="2019" name="Sci. Rep.">
        <title>Extended insight into the Mycobacterium chelonae-abscessus complex through whole genome sequencing of Mycobacterium salmoniphilum outbreak and Mycobacterium salmoniphilum-like strains.</title>
        <authorList>
            <person name="Behra P.R.K."/>
            <person name="Das S."/>
            <person name="Pettersson B.M.F."/>
            <person name="Shirreff L."/>
            <person name="DuCote T."/>
            <person name="Jacobsson K.G."/>
            <person name="Ennis D.G."/>
            <person name="Kirsebom L.A."/>
        </authorList>
    </citation>
    <scope>NUCLEOTIDE SEQUENCE [LARGE SCALE GENOMIC DNA]</scope>
    <source>
        <strain evidence="1 2">CCUG 60884</strain>
    </source>
</reference>
<sequence length="67" mass="7436">MRALMRPTGQRDQVPGVGGDVNIVLANPEILGVRQRTSSRRSQKRDRINVGGQTTLYTGERRCRGTV</sequence>
<evidence type="ECO:0000313" key="1">
    <source>
        <dbReference type="EMBL" id="TEA06095.1"/>
    </source>
</evidence>
<gene>
    <name evidence="1" type="ORF">CCUG60884_01232</name>
</gene>
<accession>A0A4R8SVP5</accession>
<protein>
    <submittedName>
        <fullName evidence="1">Uncharacterized protein</fullName>
    </submittedName>
</protein>
<dbReference type="AlphaFoldDB" id="A0A4R8SVP5"/>